<proteinExistence type="predicted"/>
<evidence type="ECO:0000313" key="3">
    <source>
        <dbReference type="Proteomes" id="UP001498771"/>
    </source>
</evidence>
<dbReference type="EMBL" id="JBBJBU010000017">
    <property type="protein sequence ID" value="KAK7202478.1"/>
    <property type="molecule type" value="Genomic_DNA"/>
</dbReference>
<dbReference type="PANTHER" id="PTHR43138">
    <property type="entry name" value="ACETYLTRANSFERASE, GNAT FAMILY"/>
    <property type="match status" value="1"/>
</dbReference>
<evidence type="ECO:0000259" key="1">
    <source>
        <dbReference type="PROSITE" id="PS51186"/>
    </source>
</evidence>
<protein>
    <recommendedName>
        <fullName evidence="1">N-acetyltransferase domain-containing protein</fullName>
    </recommendedName>
</protein>
<dbReference type="InterPro" id="IPR016181">
    <property type="entry name" value="Acyl_CoA_acyltransferase"/>
</dbReference>
<dbReference type="PROSITE" id="PS51186">
    <property type="entry name" value="GNAT"/>
    <property type="match status" value="1"/>
</dbReference>
<keyword evidence="3" id="KW-1185">Reference proteome</keyword>
<dbReference type="GeneID" id="90036088"/>
<dbReference type="SUPFAM" id="SSF55729">
    <property type="entry name" value="Acyl-CoA N-acyltransferases (Nat)"/>
    <property type="match status" value="1"/>
</dbReference>
<dbReference type="RefSeq" id="XP_064765511.1">
    <property type="nucleotide sequence ID" value="XM_064910576.1"/>
</dbReference>
<name>A0ABR1EXZ2_9ASCO</name>
<dbReference type="InterPro" id="IPR000182">
    <property type="entry name" value="GNAT_dom"/>
</dbReference>
<organism evidence="2 3">
    <name type="scientific">Myxozyma melibiosi</name>
    <dbReference type="NCBI Taxonomy" id="54550"/>
    <lineage>
        <taxon>Eukaryota</taxon>
        <taxon>Fungi</taxon>
        <taxon>Dikarya</taxon>
        <taxon>Ascomycota</taxon>
        <taxon>Saccharomycotina</taxon>
        <taxon>Lipomycetes</taxon>
        <taxon>Lipomycetales</taxon>
        <taxon>Lipomycetaceae</taxon>
        <taxon>Myxozyma</taxon>
    </lineage>
</organism>
<sequence length="235" mass="26984">MDPYSHSTDIPLSVIAATTPYLEPEPVTLPDGRRATIYPFFRAQESESIEVCAEEKRVTVEEERFDVLGKVLWRMFNREIEEGKTYPQINTLEYEEFKGYWFASFTAVMLLDTDTPQDNLTTDIESRCLGTFYVKPNYIGRCGHVCNAGFLVSDKARGQGVGKTLGKQYVQWAPKLGYKSSIFNLVFETNVASQRIWDRLGFEKVGRVKKAAFVKGYSEERGLVDAFIYYYEFTE</sequence>
<gene>
    <name evidence="2" type="ORF">BZA70DRAFT_242817</name>
</gene>
<dbReference type="PANTHER" id="PTHR43138:SF1">
    <property type="entry name" value="N-ACETYLTRANSFERASE ACA1"/>
    <property type="match status" value="1"/>
</dbReference>
<comment type="caution">
    <text evidence="2">The sequence shown here is derived from an EMBL/GenBank/DDBJ whole genome shotgun (WGS) entry which is preliminary data.</text>
</comment>
<dbReference type="InterPro" id="IPR052742">
    <property type="entry name" value="Mito_N-acetyltransferase"/>
</dbReference>
<dbReference type="Pfam" id="PF00583">
    <property type="entry name" value="Acetyltransf_1"/>
    <property type="match status" value="1"/>
</dbReference>
<dbReference type="Proteomes" id="UP001498771">
    <property type="component" value="Unassembled WGS sequence"/>
</dbReference>
<feature type="domain" description="N-acetyltransferase" evidence="1">
    <location>
        <begin position="75"/>
        <end position="224"/>
    </location>
</feature>
<dbReference type="Gene3D" id="3.40.630.30">
    <property type="match status" value="1"/>
</dbReference>
<reference evidence="2 3" key="1">
    <citation type="submission" date="2024-03" db="EMBL/GenBank/DDBJ databases">
        <title>Genome-scale model development and genomic sequencing of the oleaginous clade Lipomyces.</title>
        <authorList>
            <consortium name="Lawrence Berkeley National Laboratory"/>
            <person name="Czajka J.J."/>
            <person name="Han Y."/>
            <person name="Kim J."/>
            <person name="Mondo S.J."/>
            <person name="Hofstad B.A."/>
            <person name="Robles A."/>
            <person name="Haridas S."/>
            <person name="Riley R."/>
            <person name="LaButti K."/>
            <person name="Pangilinan J."/>
            <person name="Andreopoulos W."/>
            <person name="Lipzen A."/>
            <person name="Yan J."/>
            <person name="Wang M."/>
            <person name="Ng V."/>
            <person name="Grigoriev I.V."/>
            <person name="Spatafora J.W."/>
            <person name="Magnuson J.K."/>
            <person name="Baker S.E."/>
            <person name="Pomraning K.R."/>
        </authorList>
    </citation>
    <scope>NUCLEOTIDE SEQUENCE [LARGE SCALE GENOMIC DNA]</scope>
    <source>
        <strain evidence="2 3">Phaff 52-87</strain>
    </source>
</reference>
<accession>A0ABR1EXZ2</accession>
<evidence type="ECO:0000313" key="2">
    <source>
        <dbReference type="EMBL" id="KAK7202478.1"/>
    </source>
</evidence>